<keyword evidence="3" id="KW-1185">Reference proteome</keyword>
<dbReference type="RefSeq" id="WP_074974223.1">
    <property type="nucleotide sequence ID" value="NZ_JADTFC010000130.1"/>
</dbReference>
<dbReference type="Proteomes" id="UP000608450">
    <property type="component" value="Unassembled WGS sequence"/>
</dbReference>
<reference evidence="2 3" key="1">
    <citation type="submission" date="2020-11" db="EMBL/GenBank/DDBJ databases">
        <title>Enhanced detection system for hospital associated transmission using whole genome sequencing surveillance.</title>
        <authorList>
            <person name="Harrison L.H."/>
            <person name="Van Tyne D."/>
            <person name="Marsh J.W."/>
            <person name="Griffith M.P."/>
            <person name="Snyder D.J."/>
            <person name="Cooper V.S."/>
            <person name="Mustapha M."/>
        </authorList>
    </citation>
    <scope>NUCLEOTIDE SEQUENCE [LARGE SCALE GENOMIC DNA]</scope>
    <source>
        <strain evidence="2 3">PSA00705</strain>
    </source>
</reference>
<keyword evidence="1" id="KW-0732">Signal</keyword>
<name>A0ABS0KW58_PSENT</name>
<evidence type="ECO:0000256" key="1">
    <source>
        <dbReference type="SAM" id="SignalP"/>
    </source>
</evidence>
<evidence type="ECO:0000313" key="3">
    <source>
        <dbReference type="Proteomes" id="UP000608450"/>
    </source>
</evidence>
<organism evidence="2 3">
    <name type="scientific">Pseudomonas nitroreducens</name>
    <dbReference type="NCBI Taxonomy" id="46680"/>
    <lineage>
        <taxon>Bacteria</taxon>
        <taxon>Pseudomonadati</taxon>
        <taxon>Pseudomonadota</taxon>
        <taxon>Gammaproteobacteria</taxon>
        <taxon>Pseudomonadales</taxon>
        <taxon>Pseudomonadaceae</taxon>
        <taxon>Pseudomonas</taxon>
    </lineage>
</organism>
<feature type="chain" id="PRO_5047052104" description="P-type conjugative transfer protein TrbJ" evidence="1">
    <location>
        <begin position="26"/>
        <end position="282"/>
    </location>
</feature>
<evidence type="ECO:0008006" key="4">
    <source>
        <dbReference type="Google" id="ProtNLM"/>
    </source>
</evidence>
<evidence type="ECO:0000313" key="2">
    <source>
        <dbReference type="EMBL" id="MBG6291662.1"/>
    </source>
</evidence>
<sequence>MNIKVTLRAAIAAIVMSIAPVPVTASGFPTVDIAAIAQSVTDYINQLQQYAEAMAQTALNESQLAEAIKLYEQTMIEYDHMLRQMEGLKNRISNRQWQQIYAKYGSVINTYPGMKPDFDSARWTKINRELETLFPRAQRLSDIEDDLASIAYDSNSLQHITETARQSYAREQLAVGQSMFVQDMDDELEVQMGRYGEVASKRASLGPEDHLATLQVMAEQNELVIEALQQQSAINNAQLQYSNQMESHYFSNQNVGRKATLNEVKARQARPIIVNESPLVEY</sequence>
<protein>
    <recommendedName>
        <fullName evidence="4">P-type conjugative transfer protein TrbJ</fullName>
    </recommendedName>
</protein>
<feature type="signal peptide" evidence="1">
    <location>
        <begin position="1"/>
        <end position="25"/>
    </location>
</feature>
<dbReference type="EMBL" id="JADTFC010000130">
    <property type="protein sequence ID" value="MBG6291662.1"/>
    <property type="molecule type" value="Genomic_DNA"/>
</dbReference>
<proteinExistence type="predicted"/>
<comment type="caution">
    <text evidence="2">The sequence shown here is derived from an EMBL/GenBank/DDBJ whole genome shotgun (WGS) entry which is preliminary data.</text>
</comment>
<gene>
    <name evidence="2" type="ORF">I5I61_29750</name>
</gene>
<accession>A0ABS0KW58</accession>